<reference evidence="11 12" key="1">
    <citation type="submission" date="2018-09" db="EMBL/GenBank/DDBJ databases">
        <authorList>
            <person name="Wang Z."/>
        </authorList>
    </citation>
    <scope>NUCLEOTIDE SEQUENCE [LARGE SCALE GENOMIC DNA]</scope>
    <source>
        <strain evidence="11 12">ALS 81</strain>
    </source>
</reference>
<comment type="caution">
    <text evidence="11">The sequence shown here is derived from an EMBL/GenBank/DDBJ whole genome shotgun (WGS) entry which is preliminary data.</text>
</comment>
<dbReference type="Pfam" id="PF21082">
    <property type="entry name" value="MS_channel_3rd"/>
    <property type="match status" value="1"/>
</dbReference>
<sequence length="276" mass="30298">MIEQEIAQLESVYQIIIDFLVRYSFQLVAAVLILFLGLWFASRMGKLVYRLLESKSLDITLANFIGNVVKVLLIAMTVIICLGKLGISITPFVAALGAISLGAGLAIQGTLSNYGAGLAIILTRPFVLKNTLSVRGYTGIVEEINLSTTVLVNEDGERITIPNRHIVGEILKNTQQFSLIEGSVDIAYQNDPKAAIAIIEQCLDANPCVVEAPKQRVGIEAFADSGIRLSYRFWVETPQLHELKFAVNMSVFDALKAADISIPYPQSEVRLLKDEQ</sequence>
<dbReference type="InterPro" id="IPR006685">
    <property type="entry name" value="MscS_channel_2nd"/>
</dbReference>
<dbReference type="OrthoDB" id="9809206at2"/>
<dbReference type="InterPro" id="IPR049278">
    <property type="entry name" value="MS_channel_C"/>
</dbReference>
<dbReference type="Gene3D" id="1.10.287.1260">
    <property type="match status" value="1"/>
</dbReference>
<dbReference type="SUPFAM" id="SSF82861">
    <property type="entry name" value="Mechanosensitive channel protein MscS (YggB), transmembrane region"/>
    <property type="match status" value="1"/>
</dbReference>
<comment type="subcellular location">
    <subcellularLocation>
        <location evidence="7">Cell inner membrane</location>
        <topology evidence="7">Multi-pass membrane protein</topology>
    </subcellularLocation>
    <subcellularLocation>
        <location evidence="1">Cell membrane</location>
        <topology evidence="1">Multi-pass membrane protein</topology>
    </subcellularLocation>
</comment>
<keyword evidence="4 7" id="KW-0812">Transmembrane</keyword>
<dbReference type="GO" id="GO:0008381">
    <property type="term" value="F:mechanosensitive monoatomic ion channel activity"/>
    <property type="evidence" value="ECO:0007669"/>
    <property type="project" value="InterPro"/>
</dbReference>
<keyword evidence="7" id="KW-0407">Ion channel</keyword>
<dbReference type="PANTHER" id="PTHR30221:SF1">
    <property type="entry name" value="SMALL-CONDUCTANCE MECHANOSENSITIVE CHANNEL"/>
    <property type="match status" value="1"/>
</dbReference>
<dbReference type="Pfam" id="PF05552">
    <property type="entry name" value="MS_channel_1st_1"/>
    <property type="match status" value="1"/>
</dbReference>
<dbReference type="InterPro" id="IPR045275">
    <property type="entry name" value="MscS_archaea/bacteria_type"/>
</dbReference>
<evidence type="ECO:0000256" key="4">
    <source>
        <dbReference type="ARBA" id="ARBA00022692"/>
    </source>
</evidence>
<keyword evidence="12" id="KW-1185">Reference proteome</keyword>
<evidence type="ECO:0000259" key="10">
    <source>
        <dbReference type="Pfam" id="PF21088"/>
    </source>
</evidence>
<dbReference type="InterPro" id="IPR049142">
    <property type="entry name" value="MS_channel_1st"/>
</dbReference>
<dbReference type="Pfam" id="PF00924">
    <property type="entry name" value="MS_channel_2nd"/>
    <property type="match status" value="1"/>
</dbReference>
<dbReference type="Pfam" id="PF21088">
    <property type="entry name" value="MS_channel_1st"/>
    <property type="match status" value="1"/>
</dbReference>
<feature type="transmembrane region" description="Helical" evidence="7">
    <location>
        <begin position="20"/>
        <end position="41"/>
    </location>
</feature>
<evidence type="ECO:0000313" key="12">
    <source>
        <dbReference type="Proteomes" id="UP000286482"/>
    </source>
</evidence>
<dbReference type="InterPro" id="IPR008910">
    <property type="entry name" value="MSC_TM_helix"/>
</dbReference>
<evidence type="ECO:0000259" key="9">
    <source>
        <dbReference type="Pfam" id="PF21082"/>
    </source>
</evidence>
<dbReference type="GO" id="GO:0005886">
    <property type="term" value="C:plasma membrane"/>
    <property type="evidence" value="ECO:0007669"/>
    <property type="project" value="UniProtKB-SubCell"/>
</dbReference>
<proteinExistence type="inferred from homology"/>
<comment type="subunit">
    <text evidence="7">Homoheptamer.</text>
</comment>
<keyword evidence="5 7" id="KW-1133">Transmembrane helix</keyword>
<protein>
    <recommendedName>
        <fullName evidence="7">Small-conductance mechanosensitive channel</fullName>
    </recommendedName>
</protein>
<evidence type="ECO:0000256" key="3">
    <source>
        <dbReference type="ARBA" id="ARBA00022475"/>
    </source>
</evidence>
<keyword evidence="3" id="KW-1003">Cell membrane</keyword>
<dbReference type="SUPFAM" id="SSF82689">
    <property type="entry name" value="Mechanosensitive channel protein MscS (YggB), C-terminal domain"/>
    <property type="match status" value="1"/>
</dbReference>
<comment type="caution">
    <text evidence="7">Lacks conserved residue(s) required for the propagation of feature annotation.</text>
</comment>
<dbReference type="SUPFAM" id="SSF50182">
    <property type="entry name" value="Sm-like ribonucleoproteins"/>
    <property type="match status" value="1"/>
</dbReference>
<accession>A0A420EDP9</accession>
<keyword evidence="6 7" id="KW-0472">Membrane</keyword>
<dbReference type="Gene3D" id="2.30.30.60">
    <property type="match status" value="1"/>
</dbReference>
<evidence type="ECO:0000256" key="5">
    <source>
        <dbReference type="ARBA" id="ARBA00022989"/>
    </source>
</evidence>
<evidence type="ECO:0000259" key="8">
    <source>
        <dbReference type="Pfam" id="PF00924"/>
    </source>
</evidence>
<keyword evidence="7" id="KW-0997">Cell inner membrane</keyword>
<evidence type="ECO:0000256" key="1">
    <source>
        <dbReference type="ARBA" id="ARBA00004651"/>
    </source>
</evidence>
<feature type="domain" description="Mechanosensitive ion channel MscS C-terminal" evidence="9">
    <location>
        <begin position="183"/>
        <end position="262"/>
    </location>
</feature>
<dbReference type="AlphaFoldDB" id="A0A420EDP9"/>
<dbReference type="Proteomes" id="UP000286482">
    <property type="component" value="Unassembled WGS sequence"/>
</dbReference>
<evidence type="ECO:0000256" key="2">
    <source>
        <dbReference type="ARBA" id="ARBA00008017"/>
    </source>
</evidence>
<evidence type="ECO:0000313" key="11">
    <source>
        <dbReference type="EMBL" id="RKF18801.1"/>
    </source>
</evidence>
<comment type="function">
    <text evidence="7">Mechanosensitive channel that participates in the regulation of osmotic pressure changes within the cell, opening in response to stretch forces in the membrane lipid bilayer, without the need for other proteins. Contributes to normal resistance to hypoosmotic shock. Forms an ion channel of 1.0 nanosiemens conductance with a slight preference for anions.</text>
</comment>
<dbReference type="InterPro" id="IPR010920">
    <property type="entry name" value="LSM_dom_sf"/>
</dbReference>
<dbReference type="EMBL" id="RAQO01000005">
    <property type="protein sequence ID" value="RKF18801.1"/>
    <property type="molecule type" value="Genomic_DNA"/>
</dbReference>
<feature type="domain" description="Mechanosensitive ion channel MscS" evidence="8">
    <location>
        <begin position="110"/>
        <end position="174"/>
    </location>
</feature>
<dbReference type="Gene3D" id="3.30.70.100">
    <property type="match status" value="1"/>
</dbReference>
<feature type="domain" description="Mechanosensitive ion channel transmembrane helices 2/3" evidence="10">
    <location>
        <begin position="67"/>
        <end position="108"/>
    </location>
</feature>
<evidence type="ECO:0000256" key="7">
    <source>
        <dbReference type="RuleBase" id="RU369025"/>
    </source>
</evidence>
<evidence type="ECO:0000256" key="6">
    <source>
        <dbReference type="ARBA" id="ARBA00023136"/>
    </source>
</evidence>
<organism evidence="11 12">
    <name type="scientific">Alginatibacterium sediminis</name>
    <dbReference type="NCBI Taxonomy" id="2164068"/>
    <lineage>
        <taxon>Bacteria</taxon>
        <taxon>Pseudomonadati</taxon>
        <taxon>Pseudomonadota</taxon>
        <taxon>Gammaproteobacteria</taxon>
        <taxon>Alteromonadales</taxon>
        <taxon>Alteromonadaceae</taxon>
        <taxon>Alginatibacterium</taxon>
    </lineage>
</organism>
<dbReference type="InterPro" id="IPR011014">
    <property type="entry name" value="MscS_channel_TM-2"/>
</dbReference>
<comment type="similarity">
    <text evidence="2 7">Belongs to the MscS (TC 1.A.23) family.</text>
</comment>
<feature type="transmembrane region" description="Helical" evidence="7">
    <location>
        <begin position="89"/>
        <end position="107"/>
    </location>
</feature>
<keyword evidence="7" id="KW-0406">Ion transport</keyword>
<dbReference type="RefSeq" id="WP_120354881.1">
    <property type="nucleotide sequence ID" value="NZ_RAQO01000005.1"/>
</dbReference>
<keyword evidence="7" id="KW-0813">Transport</keyword>
<name>A0A420EDP9_9ALTE</name>
<dbReference type="InterPro" id="IPR011066">
    <property type="entry name" value="MscS_channel_C_sf"/>
</dbReference>
<dbReference type="PANTHER" id="PTHR30221">
    <property type="entry name" value="SMALL-CONDUCTANCE MECHANOSENSITIVE CHANNEL"/>
    <property type="match status" value="1"/>
</dbReference>
<dbReference type="PROSITE" id="PS01246">
    <property type="entry name" value="UPF0003"/>
    <property type="match status" value="1"/>
</dbReference>
<dbReference type="InterPro" id="IPR023408">
    <property type="entry name" value="MscS_beta-dom_sf"/>
</dbReference>
<feature type="transmembrane region" description="Helical" evidence="7">
    <location>
        <begin position="61"/>
        <end position="82"/>
    </location>
</feature>
<dbReference type="InterPro" id="IPR006686">
    <property type="entry name" value="MscS_channel_CS"/>
</dbReference>
<gene>
    <name evidence="11" type="ORF">DBZ36_10435</name>
</gene>